<feature type="transmembrane region" description="Helical" evidence="1">
    <location>
        <begin position="116"/>
        <end position="136"/>
    </location>
</feature>
<feature type="transmembrane region" description="Helical" evidence="1">
    <location>
        <begin position="157"/>
        <end position="181"/>
    </location>
</feature>
<comment type="caution">
    <text evidence="3">The sequence shown here is derived from an EMBL/GenBank/DDBJ whole genome shotgun (WGS) entry which is preliminary data.</text>
</comment>
<dbReference type="SUPFAM" id="SSF81342">
    <property type="entry name" value="Transmembrane di-heme cytochromes"/>
    <property type="match status" value="1"/>
</dbReference>
<dbReference type="GO" id="GO:0016020">
    <property type="term" value="C:membrane"/>
    <property type="evidence" value="ECO:0007669"/>
    <property type="project" value="InterPro"/>
</dbReference>
<dbReference type="Pfam" id="PF14358">
    <property type="entry name" value="DUF4405"/>
    <property type="match status" value="1"/>
</dbReference>
<sequence length="281" mass="32581">MKPKMKIKMEIDLLMTVLLLCLMAYQITGEALHEWFGAGMLLLFIAHNILNIRWYGNLFRGKYKPLRMVQTIVNFSALISMLCLGYSGIVMSRHVFAALPISGPMATARSMHMAAAYWGFVLMSIHLGMHWGMIVGMFKRLLKGRKMTAAARWGLRLAAAAIAGYGLFCFIQKDIVSYMFLKNQFVFFDFEQGVISVFAQYIAMMGFWIFVSYYIIRGIGKIFGKHSKGREKIHKTFYRYRKKCNEGIGKSTNNFGCYVVKNRMMWYTYYKQRNEDKSFEI</sequence>
<proteinExistence type="predicted"/>
<dbReference type="OrthoDB" id="9779183at2"/>
<keyword evidence="1" id="KW-0472">Membrane</keyword>
<feature type="transmembrane region" description="Helical" evidence="1">
    <location>
        <begin position="75"/>
        <end position="96"/>
    </location>
</feature>
<dbReference type="RefSeq" id="WP_006863908.1">
    <property type="nucleotide sequence ID" value="NZ_ACCL02000024.1"/>
</dbReference>
<dbReference type="EMBL" id="ACCL02000024">
    <property type="protein sequence ID" value="EET58858.1"/>
    <property type="molecule type" value="Genomic_DNA"/>
</dbReference>
<protein>
    <recommendedName>
        <fullName evidence="2">Flavinylation-associated cytochrome domain-containing protein</fullName>
    </recommendedName>
</protein>
<evidence type="ECO:0000313" key="3">
    <source>
        <dbReference type="EMBL" id="EET58858.1"/>
    </source>
</evidence>
<gene>
    <name evidence="3" type="ORF">BRYFOR_09146</name>
</gene>
<organism evidence="3 4">
    <name type="scientific">Marvinbryantia formatexigens DSM 14469</name>
    <dbReference type="NCBI Taxonomy" id="478749"/>
    <lineage>
        <taxon>Bacteria</taxon>
        <taxon>Bacillati</taxon>
        <taxon>Bacillota</taxon>
        <taxon>Clostridia</taxon>
        <taxon>Lachnospirales</taxon>
        <taxon>Lachnospiraceae</taxon>
        <taxon>Marvinbryantia</taxon>
    </lineage>
</organism>
<dbReference type="Proteomes" id="UP000005561">
    <property type="component" value="Unassembled WGS sequence"/>
</dbReference>
<dbReference type="InterPro" id="IPR016174">
    <property type="entry name" value="Di-haem_cyt_TM"/>
</dbReference>
<evidence type="ECO:0000259" key="2">
    <source>
        <dbReference type="Pfam" id="PF14358"/>
    </source>
</evidence>
<dbReference type="GO" id="GO:0022904">
    <property type="term" value="P:respiratory electron transport chain"/>
    <property type="evidence" value="ECO:0007669"/>
    <property type="project" value="InterPro"/>
</dbReference>
<accession>C6LKF9</accession>
<dbReference type="STRING" id="168384.SAMN05660368_03433"/>
<feature type="domain" description="Flavinylation-associated cytochrome" evidence="2">
    <location>
        <begin position="72"/>
        <end position="131"/>
    </location>
</feature>
<dbReference type="eggNOG" id="ENOG502ZTJV">
    <property type="taxonomic scope" value="Bacteria"/>
</dbReference>
<dbReference type="InterPro" id="IPR025517">
    <property type="entry name" value="DUF4405"/>
</dbReference>
<evidence type="ECO:0000313" key="4">
    <source>
        <dbReference type="Proteomes" id="UP000005561"/>
    </source>
</evidence>
<name>C6LKF9_9FIRM</name>
<keyword evidence="4" id="KW-1185">Reference proteome</keyword>
<reference evidence="3" key="1">
    <citation type="submission" date="2009-07" db="EMBL/GenBank/DDBJ databases">
        <authorList>
            <person name="Weinstock G."/>
            <person name="Sodergren E."/>
            <person name="Clifton S."/>
            <person name="Fulton L."/>
            <person name="Fulton B."/>
            <person name="Courtney L."/>
            <person name="Fronick C."/>
            <person name="Harrison M."/>
            <person name="Strong C."/>
            <person name="Farmer C."/>
            <person name="Delahaunty K."/>
            <person name="Markovic C."/>
            <person name="Hall O."/>
            <person name="Minx P."/>
            <person name="Tomlinson C."/>
            <person name="Mitreva M."/>
            <person name="Nelson J."/>
            <person name="Hou S."/>
            <person name="Wollam A."/>
            <person name="Pepin K.H."/>
            <person name="Johnson M."/>
            <person name="Bhonagiri V."/>
            <person name="Nash W.E."/>
            <person name="Warren W."/>
            <person name="Chinwalla A."/>
            <person name="Mardis E.R."/>
            <person name="Wilson R.K."/>
        </authorList>
    </citation>
    <scope>NUCLEOTIDE SEQUENCE [LARGE SCALE GENOMIC DNA]</scope>
    <source>
        <strain evidence="3">DSM 14469</strain>
    </source>
</reference>
<keyword evidence="1" id="KW-1133">Transmembrane helix</keyword>
<dbReference type="AlphaFoldDB" id="C6LKF9"/>
<feature type="transmembrane region" description="Helical" evidence="1">
    <location>
        <begin position="36"/>
        <end position="54"/>
    </location>
</feature>
<evidence type="ECO:0000256" key="1">
    <source>
        <dbReference type="SAM" id="Phobius"/>
    </source>
</evidence>
<feature type="transmembrane region" description="Helical" evidence="1">
    <location>
        <begin position="193"/>
        <end position="216"/>
    </location>
</feature>
<keyword evidence="1" id="KW-0812">Transmembrane</keyword>